<dbReference type="AlphaFoldDB" id="A0AAW1D353"/>
<dbReference type="PANTHER" id="PTHR45011:SF1">
    <property type="entry name" value="DAP3-BINDING CELL DEATH ENHANCER 1"/>
    <property type="match status" value="1"/>
</dbReference>
<protein>
    <submittedName>
        <fullName evidence="1">Uncharacterized protein</fullName>
    </submittedName>
</protein>
<proteinExistence type="predicted"/>
<dbReference type="EMBL" id="JAPXFL010000006">
    <property type="protein sequence ID" value="KAK9505438.1"/>
    <property type="molecule type" value="Genomic_DNA"/>
</dbReference>
<name>A0AAW1D353_9HEMI</name>
<dbReference type="Proteomes" id="UP001461498">
    <property type="component" value="Unassembled WGS sequence"/>
</dbReference>
<organism evidence="1 2">
    <name type="scientific">Rhynocoris fuscipes</name>
    <dbReference type="NCBI Taxonomy" id="488301"/>
    <lineage>
        <taxon>Eukaryota</taxon>
        <taxon>Metazoa</taxon>
        <taxon>Ecdysozoa</taxon>
        <taxon>Arthropoda</taxon>
        <taxon>Hexapoda</taxon>
        <taxon>Insecta</taxon>
        <taxon>Pterygota</taxon>
        <taxon>Neoptera</taxon>
        <taxon>Paraneoptera</taxon>
        <taxon>Hemiptera</taxon>
        <taxon>Heteroptera</taxon>
        <taxon>Panheteroptera</taxon>
        <taxon>Cimicomorpha</taxon>
        <taxon>Reduviidae</taxon>
        <taxon>Harpactorinae</taxon>
        <taxon>Harpactorini</taxon>
        <taxon>Rhynocoris</taxon>
    </lineage>
</organism>
<dbReference type="InterPro" id="IPR011990">
    <property type="entry name" value="TPR-like_helical_dom_sf"/>
</dbReference>
<keyword evidence="2" id="KW-1185">Reference proteome</keyword>
<comment type="caution">
    <text evidence="1">The sequence shown here is derived from an EMBL/GenBank/DDBJ whole genome shotgun (WGS) entry which is preliminary data.</text>
</comment>
<dbReference type="SMART" id="SM00671">
    <property type="entry name" value="SEL1"/>
    <property type="match status" value="2"/>
</dbReference>
<evidence type="ECO:0000313" key="2">
    <source>
        <dbReference type="Proteomes" id="UP001461498"/>
    </source>
</evidence>
<reference evidence="1 2" key="1">
    <citation type="submission" date="2022-12" db="EMBL/GenBank/DDBJ databases">
        <title>Chromosome-level genome assembly of true bugs.</title>
        <authorList>
            <person name="Ma L."/>
            <person name="Li H."/>
        </authorList>
    </citation>
    <scope>NUCLEOTIDE SEQUENCE [LARGE SCALE GENOMIC DNA]</scope>
    <source>
        <strain evidence="1">Lab_2022b</strain>
    </source>
</reference>
<dbReference type="InterPro" id="IPR052748">
    <property type="entry name" value="ISR_Activator"/>
</dbReference>
<dbReference type="Pfam" id="PF08238">
    <property type="entry name" value="Sel1"/>
    <property type="match status" value="2"/>
</dbReference>
<dbReference type="PANTHER" id="PTHR45011">
    <property type="entry name" value="DAP3-BINDING CELL DEATH ENHANCER 1"/>
    <property type="match status" value="1"/>
</dbReference>
<evidence type="ECO:0000313" key="1">
    <source>
        <dbReference type="EMBL" id="KAK9505438.1"/>
    </source>
</evidence>
<accession>A0AAW1D353</accession>
<dbReference type="InterPro" id="IPR006597">
    <property type="entry name" value="Sel1-like"/>
</dbReference>
<dbReference type="SUPFAM" id="SSF81901">
    <property type="entry name" value="HCP-like"/>
    <property type="match status" value="1"/>
</dbReference>
<dbReference type="Gene3D" id="1.25.40.10">
    <property type="entry name" value="Tetratricopeptide repeat domain"/>
    <property type="match status" value="1"/>
</dbReference>
<sequence length="408" mass="45469">MWKCFSRGVRETFERGFRALRPTETPIKNDTTEHTTYCRKYNPCCLETISKYKCTDNDDKKGSSHRTTQDVEHTILGAVSCSSALVLGWFLTQPCLWKKWWNQTNPKGKCPRTNVVRLLAKVANTQPINVGLHSDTTLAVNRSDTTDVVDSSGVQFGPKTADEVLNEAAEELKAVHESVVASSENSRGVDYISAKRHREAVALFRSASLKGYAPAAYNLAQCYEMGIGTKQDFVQAAKWYQVAADNGHATAMYNLGVFYAHGWGGLTASSETARKLFEQAAEKGQVDAKAALGLDRKNKDPPFFTGMENSKDWEISQDANEFDHKENGDEFYKMALSYESSACDDISAPRMAMQLHVRASEMGHPEARERLQLLQAYEAIGLLPEFLCGKKRSETNFFMRGISPAIVL</sequence>
<gene>
    <name evidence="1" type="ORF">O3M35_009499</name>
</gene>